<dbReference type="Gene3D" id="3.10.105.10">
    <property type="entry name" value="Dipeptide-binding Protein, Domain 3"/>
    <property type="match status" value="1"/>
</dbReference>
<keyword evidence="3" id="KW-0813">Transport</keyword>
<dbReference type="PANTHER" id="PTHR30290:SF10">
    <property type="entry name" value="PERIPLASMIC OLIGOPEPTIDE-BINDING PROTEIN-RELATED"/>
    <property type="match status" value="1"/>
</dbReference>
<dbReference type="Gene3D" id="3.90.76.10">
    <property type="entry name" value="Dipeptide-binding Protein, Domain 1"/>
    <property type="match status" value="1"/>
</dbReference>
<comment type="caution">
    <text evidence="7">The sequence shown here is derived from an EMBL/GenBank/DDBJ whole genome shotgun (WGS) entry which is preliminary data.</text>
</comment>
<evidence type="ECO:0000256" key="3">
    <source>
        <dbReference type="ARBA" id="ARBA00022448"/>
    </source>
</evidence>
<dbReference type="Gene3D" id="3.40.190.10">
    <property type="entry name" value="Periplasmic binding protein-like II"/>
    <property type="match status" value="1"/>
</dbReference>
<feature type="signal peptide" evidence="5">
    <location>
        <begin position="1"/>
        <end position="22"/>
    </location>
</feature>
<dbReference type="OrthoDB" id="9796817at2"/>
<dbReference type="GO" id="GO:0015833">
    <property type="term" value="P:peptide transport"/>
    <property type="evidence" value="ECO:0007669"/>
    <property type="project" value="TreeGrafter"/>
</dbReference>
<dbReference type="SUPFAM" id="SSF53850">
    <property type="entry name" value="Periplasmic binding protein-like II"/>
    <property type="match status" value="1"/>
</dbReference>
<proteinExistence type="inferred from homology"/>
<evidence type="ECO:0000256" key="5">
    <source>
        <dbReference type="SAM" id="SignalP"/>
    </source>
</evidence>
<dbReference type="GO" id="GO:0030313">
    <property type="term" value="C:cell envelope"/>
    <property type="evidence" value="ECO:0007669"/>
    <property type="project" value="UniProtKB-SubCell"/>
</dbReference>
<evidence type="ECO:0000256" key="2">
    <source>
        <dbReference type="ARBA" id="ARBA00005695"/>
    </source>
</evidence>
<dbReference type="GO" id="GO:0042597">
    <property type="term" value="C:periplasmic space"/>
    <property type="evidence" value="ECO:0007669"/>
    <property type="project" value="UniProtKB-ARBA"/>
</dbReference>
<dbReference type="PIRSF" id="PIRSF002741">
    <property type="entry name" value="MppA"/>
    <property type="match status" value="1"/>
</dbReference>
<evidence type="ECO:0000313" key="8">
    <source>
        <dbReference type="Proteomes" id="UP000271031"/>
    </source>
</evidence>
<keyword evidence="4 5" id="KW-0732">Signal</keyword>
<comment type="subcellular location">
    <subcellularLocation>
        <location evidence="1">Cell envelope</location>
    </subcellularLocation>
</comment>
<feature type="chain" id="PRO_5018173876" evidence="5">
    <location>
        <begin position="23"/>
        <end position="524"/>
    </location>
</feature>
<dbReference type="InterPro" id="IPR030678">
    <property type="entry name" value="Peptide/Ni-bd"/>
</dbReference>
<dbReference type="AlphaFoldDB" id="A0A3M8DXD8"/>
<dbReference type="InterPro" id="IPR039424">
    <property type="entry name" value="SBP_5"/>
</dbReference>
<dbReference type="GO" id="GO:1904680">
    <property type="term" value="F:peptide transmembrane transporter activity"/>
    <property type="evidence" value="ECO:0007669"/>
    <property type="project" value="TreeGrafter"/>
</dbReference>
<dbReference type="InterPro" id="IPR000914">
    <property type="entry name" value="SBP_5_dom"/>
</dbReference>
<evidence type="ECO:0000313" key="7">
    <source>
        <dbReference type="EMBL" id="RNB91647.1"/>
    </source>
</evidence>
<feature type="domain" description="Solute-binding protein family 5" evidence="6">
    <location>
        <begin position="82"/>
        <end position="438"/>
    </location>
</feature>
<dbReference type="CDD" id="cd08512">
    <property type="entry name" value="PBP2_NikA_DppA_OppA_like_7"/>
    <property type="match status" value="1"/>
</dbReference>
<keyword evidence="8" id="KW-1185">Reference proteome</keyword>
<dbReference type="Pfam" id="PF00496">
    <property type="entry name" value="SBP_bac_5"/>
    <property type="match status" value="1"/>
</dbReference>
<organism evidence="7 8">
    <name type="scientific">Brevibacillus fluminis</name>
    <dbReference type="NCBI Taxonomy" id="511487"/>
    <lineage>
        <taxon>Bacteria</taxon>
        <taxon>Bacillati</taxon>
        <taxon>Bacillota</taxon>
        <taxon>Bacilli</taxon>
        <taxon>Bacillales</taxon>
        <taxon>Paenibacillaceae</taxon>
        <taxon>Brevibacillus</taxon>
    </lineage>
</organism>
<dbReference type="RefSeq" id="WP_122916310.1">
    <property type="nucleotide sequence ID" value="NZ_RHHQ01000004.1"/>
</dbReference>
<dbReference type="EMBL" id="RHHQ01000004">
    <property type="protein sequence ID" value="RNB91647.1"/>
    <property type="molecule type" value="Genomic_DNA"/>
</dbReference>
<evidence type="ECO:0000259" key="6">
    <source>
        <dbReference type="Pfam" id="PF00496"/>
    </source>
</evidence>
<reference evidence="7 8" key="1">
    <citation type="submission" date="2018-10" db="EMBL/GenBank/DDBJ databases">
        <title>Phylogenomics of Brevibacillus.</title>
        <authorList>
            <person name="Dunlap C."/>
        </authorList>
    </citation>
    <scope>NUCLEOTIDE SEQUENCE [LARGE SCALE GENOMIC DNA]</scope>
    <source>
        <strain evidence="7 8">JCM 15716</strain>
    </source>
</reference>
<dbReference type="Proteomes" id="UP000271031">
    <property type="component" value="Unassembled WGS sequence"/>
</dbReference>
<name>A0A3M8DXD8_9BACL</name>
<dbReference type="PROSITE" id="PS51257">
    <property type="entry name" value="PROKAR_LIPOPROTEIN"/>
    <property type="match status" value="1"/>
</dbReference>
<evidence type="ECO:0000256" key="4">
    <source>
        <dbReference type="ARBA" id="ARBA00022729"/>
    </source>
</evidence>
<comment type="similarity">
    <text evidence="2">Belongs to the bacterial solute-binding protein 5 family.</text>
</comment>
<sequence length="524" mass="58789">MKRKKIFAMIVLVLSVMISACASSGNKAQTENASGKPKLLKVATAGSVTTWDPSISDSTESEFLANIYEPLLWANPPGSAEEFSPALAEKWEHNEDGNVWTFTIRKGVTFHDGASLNAEAVKKSIERTIKLDRGSARIWEPVEKIEVADEYTVKFTLKSPVPLERIVSAGYAAWIMSPNVIDKDEAWFNEGREAGTGPWKLESYKPQKEVLLTKNDKYWEPLDTNFEKVFISMVGEDVVREQMLTSGQVDLTTTPVENLKTLEKNPNIQIERVNGYHNFVGFFNTKKPPLDNKLVRQALSYAVDYQAIIEVATKGEGTQAKGPVPKGLWPSDPSLPSYSFNIEKAKELLKQAGVNPADLKLTLTYASESMEEARFAPLIKEGFAKLGVTVNVEPILWNQQWEKGKGDPHAAQDIFVLQFWPSYADGYGNLKQMFGTEEKPSLNLAYWSNPQFDKLVTQAYLLSGTSKDLSKEMYVQAQKLVIDEAPAMYFFDNKEILSMNKSLIGEANNPNYTYVTFYHKLKTK</sequence>
<dbReference type="GO" id="GO:0043190">
    <property type="term" value="C:ATP-binding cassette (ABC) transporter complex"/>
    <property type="evidence" value="ECO:0007669"/>
    <property type="project" value="InterPro"/>
</dbReference>
<protein>
    <submittedName>
        <fullName evidence="7">ABC transporter substrate-binding protein</fullName>
    </submittedName>
</protein>
<evidence type="ECO:0000256" key="1">
    <source>
        <dbReference type="ARBA" id="ARBA00004196"/>
    </source>
</evidence>
<dbReference type="PANTHER" id="PTHR30290">
    <property type="entry name" value="PERIPLASMIC BINDING COMPONENT OF ABC TRANSPORTER"/>
    <property type="match status" value="1"/>
</dbReference>
<accession>A0A3M8DXD8</accession>
<gene>
    <name evidence="7" type="ORF">EDM56_02500</name>
</gene>